<name>A0A8H3UXM9_VENIN</name>
<organism evidence="1 2">
    <name type="scientific">Venturia inaequalis</name>
    <name type="common">Apple scab fungus</name>
    <dbReference type="NCBI Taxonomy" id="5025"/>
    <lineage>
        <taxon>Eukaryota</taxon>
        <taxon>Fungi</taxon>
        <taxon>Dikarya</taxon>
        <taxon>Ascomycota</taxon>
        <taxon>Pezizomycotina</taxon>
        <taxon>Dothideomycetes</taxon>
        <taxon>Pleosporomycetidae</taxon>
        <taxon>Venturiales</taxon>
        <taxon>Venturiaceae</taxon>
        <taxon>Venturia</taxon>
    </lineage>
</organism>
<proteinExistence type="predicted"/>
<reference evidence="1 2" key="1">
    <citation type="submission" date="2019-07" db="EMBL/GenBank/DDBJ databases">
        <title>Venturia inaequalis Genome Resource.</title>
        <authorList>
            <person name="Lichtner F.J."/>
        </authorList>
    </citation>
    <scope>NUCLEOTIDE SEQUENCE [LARGE SCALE GENOMIC DNA]</scope>
    <source>
        <strain evidence="1 2">DMI_063113</strain>
    </source>
</reference>
<accession>A0A8H3UXM9</accession>
<gene>
    <name evidence="1" type="ORF">EG327_007464</name>
</gene>
<evidence type="ECO:0000313" key="2">
    <source>
        <dbReference type="Proteomes" id="UP000490939"/>
    </source>
</evidence>
<keyword evidence="2" id="KW-1185">Reference proteome</keyword>
<comment type="caution">
    <text evidence="1">The sequence shown here is derived from an EMBL/GenBank/DDBJ whole genome shotgun (WGS) entry which is preliminary data.</text>
</comment>
<sequence length="96" mass="10683">MAPIANKHPEKFTLGLPATTLTRLENGGFDLSHDYHLDPPSLCLDDVCAFGNENRDYIDARSRAYPVNKALPSAVKEVIYLRSHMSSNIVELQLKA</sequence>
<protein>
    <submittedName>
        <fullName evidence="1">Uncharacterized protein</fullName>
    </submittedName>
</protein>
<evidence type="ECO:0000313" key="1">
    <source>
        <dbReference type="EMBL" id="KAE9978215.1"/>
    </source>
</evidence>
<dbReference type="Proteomes" id="UP000490939">
    <property type="component" value="Unassembled WGS sequence"/>
</dbReference>
<dbReference type="AlphaFoldDB" id="A0A8H3UXM9"/>
<dbReference type="EMBL" id="WNWR01000449">
    <property type="protein sequence ID" value="KAE9978215.1"/>
    <property type="molecule type" value="Genomic_DNA"/>
</dbReference>